<organism evidence="2 3">
    <name type="scientific">Meganyctiphanes norvegica</name>
    <name type="common">Northern krill</name>
    <name type="synonym">Thysanopoda norvegica</name>
    <dbReference type="NCBI Taxonomy" id="48144"/>
    <lineage>
        <taxon>Eukaryota</taxon>
        <taxon>Metazoa</taxon>
        <taxon>Ecdysozoa</taxon>
        <taxon>Arthropoda</taxon>
        <taxon>Crustacea</taxon>
        <taxon>Multicrustacea</taxon>
        <taxon>Malacostraca</taxon>
        <taxon>Eumalacostraca</taxon>
        <taxon>Eucarida</taxon>
        <taxon>Euphausiacea</taxon>
        <taxon>Euphausiidae</taxon>
        <taxon>Meganyctiphanes</taxon>
    </lineage>
</organism>
<evidence type="ECO:0000256" key="1">
    <source>
        <dbReference type="SAM" id="Coils"/>
    </source>
</evidence>
<feature type="coiled-coil region" evidence="1">
    <location>
        <begin position="87"/>
        <end position="119"/>
    </location>
</feature>
<reference evidence="2 3" key="1">
    <citation type="submission" date="2024-05" db="EMBL/GenBank/DDBJ databases">
        <authorList>
            <person name="Wallberg A."/>
        </authorList>
    </citation>
    <scope>NUCLEOTIDE SEQUENCE [LARGE SCALE GENOMIC DNA]</scope>
</reference>
<protein>
    <submittedName>
        <fullName evidence="2">Uncharacterized protein</fullName>
    </submittedName>
</protein>
<dbReference type="GO" id="GO:0005737">
    <property type="term" value="C:cytoplasm"/>
    <property type="evidence" value="ECO:0007669"/>
    <property type="project" value="TreeGrafter"/>
</dbReference>
<feature type="non-terminal residue" evidence="2">
    <location>
        <position position="121"/>
    </location>
</feature>
<keyword evidence="1" id="KW-0175">Coiled coil</keyword>
<dbReference type="EMBL" id="CAXKWB010031605">
    <property type="protein sequence ID" value="CAL4139861.1"/>
    <property type="molecule type" value="Genomic_DNA"/>
</dbReference>
<comment type="caution">
    <text evidence="2">The sequence shown here is derived from an EMBL/GenBank/DDBJ whole genome shotgun (WGS) entry which is preliminary data.</text>
</comment>
<accession>A0AAV2RVP0</accession>
<dbReference type="InterPro" id="IPR028816">
    <property type="entry name" value="Caprin"/>
</dbReference>
<feature type="coiled-coil region" evidence="1">
    <location>
        <begin position="24"/>
        <end position="51"/>
    </location>
</feature>
<sequence length="121" mass="14059">MPSASINLDSQGSQESLDPIQKVINVVEKKIRNLEKRKNKLEQYRVDLRAGKTLNEDQQTAVANYEQVLGSLEMARELTAHFSGMWTENQKQVKKQLKKEHQEKLQEELERVKEILKIQVS</sequence>
<keyword evidence="3" id="KW-1185">Reference proteome</keyword>
<gene>
    <name evidence="2" type="ORF">MNOR_LOCUS28528</name>
</gene>
<dbReference type="PANTHER" id="PTHR22922:SF19">
    <property type="entry name" value="CAPRIN HOMOLOG"/>
    <property type="match status" value="1"/>
</dbReference>
<dbReference type="Proteomes" id="UP001497623">
    <property type="component" value="Unassembled WGS sequence"/>
</dbReference>
<name>A0AAV2RVP0_MEGNR</name>
<dbReference type="PANTHER" id="PTHR22922">
    <property type="entry name" value="GPI-ANCHORED PROTEIN P137"/>
    <property type="match status" value="1"/>
</dbReference>
<dbReference type="AlphaFoldDB" id="A0AAV2RVP0"/>
<dbReference type="GO" id="GO:0003723">
    <property type="term" value="F:RNA binding"/>
    <property type="evidence" value="ECO:0007669"/>
    <property type="project" value="TreeGrafter"/>
</dbReference>
<evidence type="ECO:0000313" key="2">
    <source>
        <dbReference type="EMBL" id="CAL4139861.1"/>
    </source>
</evidence>
<proteinExistence type="predicted"/>
<evidence type="ECO:0000313" key="3">
    <source>
        <dbReference type="Proteomes" id="UP001497623"/>
    </source>
</evidence>